<accession>A0A0P8DUG3</accession>
<dbReference type="AlphaFoldDB" id="A0A0P8DUG3"/>
<dbReference type="InterPro" id="IPR036388">
    <property type="entry name" value="WH-like_DNA-bd_sf"/>
</dbReference>
<dbReference type="Gene3D" id="1.10.10.10">
    <property type="entry name" value="Winged helix-like DNA-binding domain superfamily/Winged helix DNA-binding domain"/>
    <property type="match status" value="1"/>
</dbReference>
<dbReference type="InterPro" id="IPR007367">
    <property type="entry name" value="DUF433"/>
</dbReference>
<dbReference type="SUPFAM" id="SSF46689">
    <property type="entry name" value="Homeodomain-like"/>
    <property type="match status" value="1"/>
</dbReference>
<organism evidence="1 2">
    <name type="scientific">Candidatus Methanoperedens nitratireducens</name>
    <dbReference type="NCBI Taxonomy" id="1392998"/>
    <lineage>
        <taxon>Archaea</taxon>
        <taxon>Methanobacteriati</taxon>
        <taxon>Methanobacteriota</taxon>
        <taxon>Stenosarchaea group</taxon>
        <taxon>Methanomicrobia</taxon>
        <taxon>Methanosarcinales</taxon>
        <taxon>ANME-2 cluster</taxon>
        <taxon>Candidatus Methanoperedentaceae</taxon>
        <taxon>Candidatus Methanoperedens</taxon>
    </lineage>
</organism>
<sequence length="78" mass="8672">MNMEERIVVNPKIMVGKPIIRGTRIPVDAILNRLADGMTISDILEEYPNITEEDIKAALIYVSHVIAGEQIIPMVEVA</sequence>
<evidence type="ECO:0008006" key="3">
    <source>
        <dbReference type="Google" id="ProtNLM"/>
    </source>
</evidence>
<dbReference type="PANTHER" id="PTHR34849:SF3">
    <property type="entry name" value="SSR2962 PROTEIN"/>
    <property type="match status" value="1"/>
</dbReference>
<gene>
    <name evidence="1" type="ORF">MPEBLZ_04421</name>
</gene>
<dbReference type="Pfam" id="PF04255">
    <property type="entry name" value="DUF433"/>
    <property type="match status" value="1"/>
</dbReference>
<dbReference type="Proteomes" id="UP000050360">
    <property type="component" value="Unassembled WGS sequence"/>
</dbReference>
<name>A0A0P8DUG3_9EURY</name>
<dbReference type="PANTHER" id="PTHR34849">
    <property type="entry name" value="SSL5025 PROTEIN"/>
    <property type="match status" value="1"/>
</dbReference>
<reference evidence="1 2" key="1">
    <citation type="submission" date="2015-09" db="EMBL/GenBank/DDBJ databases">
        <title>A metagenomics-based metabolic model of nitrate-dependent anaerobic oxidation of methane by Methanoperedens-like archaea.</title>
        <authorList>
            <person name="Arshad A."/>
            <person name="Speth D.R."/>
            <person name="De Graaf R.M."/>
            <person name="Op Den Camp H.J."/>
            <person name="Jetten M.S."/>
            <person name="Welte C.U."/>
        </authorList>
    </citation>
    <scope>NUCLEOTIDE SEQUENCE [LARGE SCALE GENOMIC DNA]</scope>
</reference>
<protein>
    <recommendedName>
        <fullName evidence="3">Antitoxin</fullName>
    </recommendedName>
</protein>
<evidence type="ECO:0000313" key="2">
    <source>
        <dbReference type="Proteomes" id="UP000050360"/>
    </source>
</evidence>
<comment type="caution">
    <text evidence="1">The sequence shown here is derived from an EMBL/GenBank/DDBJ whole genome shotgun (WGS) entry which is preliminary data.</text>
</comment>
<dbReference type="InterPro" id="IPR009057">
    <property type="entry name" value="Homeodomain-like_sf"/>
</dbReference>
<dbReference type="EMBL" id="LKCM01000458">
    <property type="protein sequence ID" value="KPQ41032.1"/>
    <property type="molecule type" value="Genomic_DNA"/>
</dbReference>
<proteinExistence type="predicted"/>
<evidence type="ECO:0000313" key="1">
    <source>
        <dbReference type="EMBL" id="KPQ41032.1"/>
    </source>
</evidence>